<keyword evidence="5 8" id="KW-0378">Hydrolase</keyword>
<evidence type="ECO:0000256" key="5">
    <source>
        <dbReference type="ARBA" id="ARBA00022801"/>
    </source>
</evidence>
<dbReference type="GO" id="GO:0003723">
    <property type="term" value="F:RNA binding"/>
    <property type="evidence" value="ECO:0007669"/>
    <property type="project" value="UniProtKB-UniRule"/>
</dbReference>
<evidence type="ECO:0000256" key="2">
    <source>
        <dbReference type="ARBA" id="ARBA00004496"/>
    </source>
</evidence>
<dbReference type="InterPro" id="IPR011805">
    <property type="entry name" value="RNase_R"/>
</dbReference>
<dbReference type="InterPro" id="IPR011129">
    <property type="entry name" value="CSD"/>
</dbReference>
<evidence type="ECO:0000313" key="11">
    <source>
        <dbReference type="EMBL" id="NSK14694.1"/>
    </source>
</evidence>
<dbReference type="EMBL" id="JAAITX010000004">
    <property type="protein sequence ID" value="NVH58468.1"/>
    <property type="molecule type" value="Genomic_DNA"/>
</dbReference>
<dbReference type="Pfam" id="PF17876">
    <property type="entry name" value="CSD2"/>
    <property type="match status" value="1"/>
</dbReference>
<comment type="catalytic activity">
    <reaction evidence="1 8">
        <text>Exonucleolytic cleavage in the 3'- to 5'-direction to yield nucleoside 5'-phosphates.</text>
        <dbReference type="EC" id="3.1.13.1"/>
    </reaction>
</comment>
<evidence type="ECO:0000256" key="9">
    <source>
        <dbReference type="SAM" id="Coils"/>
    </source>
</evidence>
<gene>
    <name evidence="8 12" type="primary">rnr</name>
    <name evidence="12" type="ORF">G5A66_07370</name>
    <name evidence="11" type="ORF">G5A75_07390</name>
</gene>
<evidence type="ECO:0000313" key="12">
    <source>
        <dbReference type="EMBL" id="NVH58468.1"/>
    </source>
</evidence>
<dbReference type="PANTHER" id="PTHR23355:SF9">
    <property type="entry name" value="DIS3-LIKE EXONUCLEASE 2"/>
    <property type="match status" value="1"/>
</dbReference>
<dbReference type="GO" id="GO:0006402">
    <property type="term" value="P:mRNA catabolic process"/>
    <property type="evidence" value="ECO:0007669"/>
    <property type="project" value="TreeGrafter"/>
</dbReference>
<sequence length="717" mass="82776">MDKTFEKRKKVIYDLICDDLYTPMKFKELAMLLQVPKEKRDELRQILETLESEGKIYLSKRGKYCRGEAKRLTGSFRASLKGFGFVVIEGEEQDIYIAEEDTNTAMDQDEVEVVITREPDGRSREGKIVRIVNRALTKVVGLYQVRKGKSYGFVIPDNQRLSSDIFVPAEYSKGAVDGHKVVVELTSYGDDRRSPEGKVVEIIGHINDPGTDILSIVKGYDLPLEFPEKVLNQAERVAKPVSEADRQGRQDLRDWQMVTIDGEDAKDLDDAVSIAREGDCYILGVHIADVTNYVQENSALDREAFKRGTSVYLVDRVISMLPHTLSNGICSLNQGEDRLALSCIMKIDEKGRVVDHEIAETVIRVDQRMSYTSVKKILEDRDPEEMEKYQELVPMFEKMSRLSKILREHRRIRGSIDFDFPETKMILDEKGRPLELQPYERNVATRMIEDFMLLANETVAEDYYWQELPFVYRTHEAPDEEKIRTLATFINNFGYSMHVGANEVRPKEIQKLLAKVEGSPQEAMISRLALRSMKQAKYTPENSGHFGLAAAYYTHFTSPIRRYPDLQIHRIIKDNIRGRMQEEKIVHYDKILPEVTKHASEMERRAEEAERETVKLKKVEYMQQHLGEIFEGVISSITKWGMYVELPNTVEGLVHVANMRDDHYEYDENRYELIGAHTNKVYKLGQRIWIQVTGADRLLRTIDFEIAEEGEEEDGKE</sequence>
<dbReference type="NCBIfam" id="TIGR02063">
    <property type="entry name" value="RNase_R"/>
    <property type="match status" value="1"/>
</dbReference>
<keyword evidence="4 8" id="KW-0540">Nuclease</keyword>
<dbReference type="EMBL" id="JAAIUO010000004">
    <property type="protein sequence ID" value="NSK14694.1"/>
    <property type="molecule type" value="Genomic_DNA"/>
</dbReference>
<comment type="function">
    <text evidence="8">3'-5' exoribonuclease that releases 5'-nucleoside monophosphates and is involved in maturation of structured RNAs.</text>
</comment>
<evidence type="ECO:0000313" key="14">
    <source>
        <dbReference type="Proteomes" id="UP000701680"/>
    </source>
</evidence>
<evidence type="ECO:0000256" key="3">
    <source>
        <dbReference type="ARBA" id="ARBA00022490"/>
    </source>
</evidence>
<comment type="caution">
    <text evidence="12">The sequence shown here is derived from an EMBL/GenBank/DDBJ whole genome shotgun (WGS) entry which is preliminary data.</text>
</comment>
<dbReference type="EC" id="3.1.13.1" evidence="8"/>
<dbReference type="Proteomes" id="UP000528555">
    <property type="component" value="Unassembled WGS sequence"/>
</dbReference>
<keyword evidence="7 8" id="KW-0694">RNA-binding</keyword>
<accession>A0A850HH25</accession>
<dbReference type="HAMAP" id="MF_01895">
    <property type="entry name" value="RNase_R"/>
    <property type="match status" value="1"/>
</dbReference>
<dbReference type="InterPro" id="IPR001900">
    <property type="entry name" value="RNase_II/R"/>
</dbReference>
<dbReference type="SUPFAM" id="SSF50249">
    <property type="entry name" value="Nucleic acid-binding proteins"/>
    <property type="match status" value="4"/>
</dbReference>
<evidence type="ECO:0000256" key="4">
    <source>
        <dbReference type="ARBA" id="ARBA00022722"/>
    </source>
</evidence>
<dbReference type="SMART" id="SM00357">
    <property type="entry name" value="CSP"/>
    <property type="match status" value="2"/>
</dbReference>
<dbReference type="Pfam" id="PF00773">
    <property type="entry name" value="RNB"/>
    <property type="match status" value="1"/>
</dbReference>
<comment type="subcellular location">
    <subcellularLocation>
        <location evidence="2 8">Cytoplasm</location>
    </subcellularLocation>
</comment>
<keyword evidence="13" id="KW-1185">Reference proteome</keyword>
<dbReference type="SMART" id="SM00955">
    <property type="entry name" value="RNB"/>
    <property type="match status" value="1"/>
</dbReference>
<dbReference type="RefSeq" id="WP_173814702.1">
    <property type="nucleotide sequence ID" value="NZ_JAAITX010000004.1"/>
</dbReference>
<evidence type="ECO:0000313" key="13">
    <source>
        <dbReference type="Proteomes" id="UP000528555"/>
    </source>
</evidence>
<dbReference type="InterPro" id="IPR040476">
    <property type="entry name" value="CSD2"/>
</dbReference>
<dbReference type="Pfam" id="PF00575">
    <property type="entry name" value="S1"/>
    <property type="match status" value="1"/>
</dbReference>
<name>A0A850HH25_9FIRM</name>
<dbReference type="Gene3D" id="2.40.50.140">
    <property type="entry name" value="Nucleic acid-binding proteins"/>
    <property type="match status" value="3"/>
</dbReference>
<reference evidence="13 14" key="1">
    <citation type="journal article" date="2020" name="Cell Host Microbe">
        <title>Functional and Genomic Variation between Human-Derived Isolates of Lachnospiraceae Reveals Inter- and Intra-Species Diversity.</title>
        <authorList>
            <person name="Sorbara M.T."/>
            <person name="Littmann E.R."/>
            <person name="Fontana E."/>
            <person name="Moody T.U."/>
            <person name="Kohout C.E."/>
            <person name="Gjonbalaj M."/>
            <person name="Eaton V."/>
            <person name="Seok R."/>
            <person name="Leiner I.M."/>
            <person name="Pamer E.G."/>
        </authorList>
    </citation>
    <scope>NUCLEOTIDE SEQUENCE [LARGE SCALE GENOMIC DNA]</scope>
    <source>
        <strain evidence="12 13">MSK.17.11</strain>
        <strain evidence="11 14">MSK.17.38</strain>
    </source>
</reference>
<dbReference type="CDD" id="cd04471">
    <property type="entry name" value="S1_RNase_R"/>
    <property type="match status" value="1"/>
</dbReference>
<dbReference type="InterPro" id="IPR013223">
    <property type="entry name" value="RNase_B_OB_dom"/>
</dbReference>
<evidence type="ECO:0000256" key="1">
    <source>
        <dbReference type="ARBA" id="ARBA00001849"/>
    </source>
</evidence>
<dbReference type="PROSITE" id="PS50126">
    <property type="entry name" value="S1"/>
    <property type="match status" value="1"/>
</dbReference>
<dbReference type="NCBIfam" id="TIGR00358">
    <property type="entry name" value="3_prime_RNase"/>
    <property type="match status" value="1"/>
</dbReference>
<dbReference type="InterPro" id="IPR050180">
    <property type="entry name" value="RNR_Ribonuclease"/>
</dbReference>
<reference evidence="12" key="2">
    <citation type="submission" date="2020-02" db="EMBL/GenBank/DDBJ databases">
        <authorList>
            <person name="Littmann E."/>
            <person name="Sorbara M."/>
        </authorList>
    </citation>
    <scope>NUCLEOTIDE SEQUENCE</scope>
    <source>
        <strain evidence="12">MSK.17.11</strain>
        <strain evidence="11">MSK.17.38</strain>
    </source>
</reference>
<dbReference type="InterPro" id="IPR003029">
    <property type="entry name" value="S1_domain"/>
</dbReference>
<keyword evidence="9" id="KW-0175">Coiled coil</keyword>
<dbReference type="InterPro" id="IPR004476">
    <property type="entry name" value="RNase_II/RNase_R"/>
</dbReference>
<dbReference type="InterPro" id="IPR012340">
    <property type="entry name" value="NA-bd_OB-fold"/>
</dbReference>
<dbReference type="PROSITE" id="PS01175">
    <property type="entry name" value="RIBONUCLEASE_II"/>
    <property type="match status" value="1"/>
</dbReference>
<dbReference type="Pfam" id="PF08206">
    <property type="entry name" value="OB_RNB"/>
    <property type="match status" value="1"/>
</dbReference>
<organism evidence="12 13">
    <name type="scientific">Dorea phocaeensis</name>
    <dbReference type="NCBI Taxonomy" id="2040291"/>
    <lineage>
        <taxon>Bacteria</taxon>
        <taxon>Bacillati</taxon>
        <taxon>Bacillota</taxon>
        <taxon>Clostridia</taxon>
        <taxon>Lachnospirales</taxon>
        <taxon>Lachnospiraceae</taxon>
        <taxon>Dorea</taxon>
    </lineage>
</organism>
<dbReference type="GO" id="GO:0005829">
    <property type="term" value="C:cytosol"/>
    <property type="evidence" value="ECO:0007669"/>
    <property type="project" value="TreeGrafter"/>
</dbReference>
<evidence type="ECO:0000256" key="8">
    <source>
        <dbReference type="HAMAP-Rule" id="MF_01895"/>
    </source>
</evidence>
<protein>
    <recommendedName>
        <fullName evidence="8">Ribonuclease R</fullName>
        <shortName evidence="8">RNase R</shortName>
        <ecNumber evidence="8">3.1.13.1</ecNumber>
    </recommendedName>
</protein>
<dbReference type="AlphaFoldDB" id="A0A850HH25"/>
<evidence type="ECO:0000256" key="6">
    <source>
        <dbReference type="ARBA" id="ARBA00022839"/>
    </source>
</evidence>
<feature type="domain" description="S1 motif" evidence="10">
    <location>
        <begin position="627"/>
        <end position="707"/>
    </location>
</feature>
<evidence type="ECO:0000256" key="7">
    <source>
        <dbReference type="ARBA" id="ARBA00022884"/>
    </source>
</evidence>
<proteinExistence type="inferred from homology"/>
<dbReference type="SMART" id="SM00316">
    <property type="entry name" value="S1"/>
    <property type="match status" value="1"/>
</dbReference>
<dbReference type="InterPro" id="IPR022966">
    <property type="entry name" value="RNase_II/R_CS"/>
</dbReference>
<feature type="coiled-coil region" evidence="9">
    <location>
        <begin position="592"/>
        <end position="619"/>
    </location>
</feature>
<comment type="similarity">
    <text evidence="8">Belongs to the RNR ribonuclease family. RNase R subfamily.</text>
</comment>
<keyword evidence="6 8" id="KW-0269">Exonuclease</keyword>
<dbReference type="GO" id="GO:0008859">
    <property type="term" value="F:exoribonuclease II activity"/>
    <property type="evidence" value="ECO:0007669"/>
    <property type="project" value="UniProtKB-UniRule"/>
</dbReference>
<dbReference type="PANTHER" id="PTHR23355">
    <property type="entry name" value="RIBONUCLEASE"/>
    <property type="match status" value="1"/>
</dbReference>
<keyword evidence="3 8" id="KW-0963">Cytoplasm</keyword>
<dbReference type="Proteomes" id="UP000701680">
    <property type="component" value="Unassembled WGS sequence"/>
</dbReference>
<evidence type="ECO:0000259" key="10">
    <source>
        <dbReference type="PROSITE" id="PS50126"/>
    </source>
</evidence>